<protein>
    <recommendedName>
        <fullName evidence="1">DUF7848 domain-containing protein</fullName>
    </recommendedName>
</protein>
<dbReference type="Proteomes" id="UP001499895">
    <property type="component" value="Unassembled WGS sequence"/>
</dbReference>
<name>A0ABP3JLZ4_9ACTN</name>
<comment type="caution">
    <text evidence="2">The sequence shown here is derived from an EMBL/GenBank/DDBJ whole genome shotgun (WGS) entry which is preliminary data.</text>
</comment>
<dbReference type="InterPro" id="IPR057170">
    <property type="entry name" value="DUF7848"/>
</dbReference>
<dbReference type="Pfam" id="PF25232">
    <property type="entry name" value="DUF7848"/>
    <property type="match status" value="1"/>
</dbReference>
<organism evidence="2 3">
    <name type="scientific">Streptomyces stramineus</name>
    <dbReference type="NCBI Taxonomy" id="173861"/>
    <lineage>
        <taxon>Bacteria</taxon>
        <taxon>Bacillati</taxon>
        <taxon>Actinomycetota</taxon>
        <taxon>Actinomycetes</taxon>
        <taxon>Kitasatosporales</taxon>
        <taxon>Streptomycetaceae</taxon>
        <taxon>Streptomyces</taxon>
    </lineage>
</organism>
<evidence type="ECO:0000259" key="1">
    <source>
        <dbReference type="Pfam" id="PF25232"/>
    </source>
</evidence>
<sequence>MTRRCFRYVPFTISQDLTAWPEYSAVCVSGDVSECGAGSGRLTTPAAVEEWMRRHTQTTDHLRYERGFHDYAELAPQDDGEVWQVIRGSSRAQSTPAIESESPFVLGPVPDHPRVVACPNGGEPLLADPYESGDANSFYCEKHGVRYHLKPAHPNYLPVAPLEAGGGARD</sequence>
<evidence type="ECO:0000313" key="3">
    <source>
        <dbReference type="Proteomes" id="UP001499895"/>
    </source>
</evidence>
<accession>A0ABP3JLZ4</accession>
<proteinExistence type="predicted"/>
<feature type="domain" description="DUF7848" evidence="1">
    <location>
        <begin position="1"/>
        <end position="77"/>
    </location>
</feature>
<dbReference type="EMBL" id="BAAAHB010000013">
    <property type="protein sequence ID" value="GAA0456049.1"/>
    <property type="molecule type" value="Genomic_DNA"/>
</dbReference>
<keyword evidence="3" id="KW-1185">Reference proteome</keyword>
<evidence type="ECO:0000313" key="2">
    <source>
        <dbReference type="EMBL" id="GAA0456049.1"/>
    </source>
</evidence>
<gene>
    <name evidence="2" type="ORF">GCM10009544_18480</name>
</gene>
<reference evidence="3" key="1">
    <citation type="journal article" date="2019" name="Int. J. Syst. Evol. Microbiol.">
        <title>The Global Catalogue of Microorganisms (GCM) 10K type strain sequencing project: providing services to taxonomists for standard genome sequencing and annotation.</title>
        <authorList>
            <consortium name="The Broad Institute Genomics Platform"/>
            <consortium name="The Broad Institute Genome Sequencing Center for Infectious Disease"/>
            <person name="Wu L."/>
            <person name="Ma J."/>
        </authorList>
    </citation>
    <scope>NUCLEOTIDE SEQUENCE [LARGE SCALE GENOMIC DNA]</scope>
    <source>
        <strain evidence="3">JCM 10649</strain>
    </source>
</reference>